<protein>
    <submittedName>
        <fullName evidence="10">C4-dicarboxylate ABC transporter</fullName>
    </submittedName>
</protein>
<gene>
    <name evidence="10" type="ORF">WT56_12055</name>
</gene>
<name>A0A132EJN0_9BURK</name>
<dbReference type="GO" id="GO:0070778">
    <property type="term" value="P:L-aspartate transmembrane transport"/>
    <property type="evidence" value="ECO:0007669"/>
    <property type="project" value="TreeGrafter"/>
</dbReference>
<keyword evidence="3" id="KW-1003">Cell membrane</keyword>
<dbReference type="Pfam" id="PF00375">
    <property type="entry name" value="SDF"/>
    <property type="match status" value="1"/>
</dbReference>
<evidence type="ECO:0000256" key="1">
    <source>
        <dbReference type="ARBA" id="ARBA00004651"/>
    </source>
</evidence>
<organism evidence="10 11">
    <name type="scientific">Burkholderia pseudomultivorans</name>
    <dbReference type="NCBI Taxonomy" id="1207504"/>
    <lineage>
        <taxon>Bacteria</taxon>
        <taxon>Pseudomonadati</taxon>
        <taxon>Pseudomonadota</taxon>
        <taxon>Betaproteobacteria</taxon>
        <taxon>Burkholderiales</taxon>
        <taxon>Burkholderiaceae</taxon>
        <taxon>Burkholderia</taxon>
        <taxon>Burkholderia cepacia complex</taxon>
    </lineage>
</organism>
<feature type="transmembrane region" description="Helical" evidence="9">
    <location>
        <begin position="207"/>
        <end position="228"/>
    </location>
</feature>
<dbReference type="AlphaFoldDB" id="A0A132EJN0"/>
<keyword evidence="6 9" id="KW-1133">Transmembrane helix</keyword>
<dbReference type="PRINTS" id="PR00173">
    <property type="entry name" value="EDTRNSPORT"/>
</dbReference>
<evidence type="ECO:0000256" key="6">
    <source>
        <dbReference type="ARBA" id="ARBA00022989"/>
    </source>
</evidence>
<dbReference type="SUPFAM" id="SSF118215">
    <property type="entry name" value="Proton glutamate symport protein"/>
    <property type="match status" value="1"/>
</dbReference>
<dbReference type="Proteomes" id="UP000062912">
    <property type="component" value="Unassembled WGS sequence"/>
</dbReference>
<sequence length="420" mass="43888">MIGMIAGGLVGHFFPHVGQALMPLAEGFIKLIKMMIAPIVFCFVVTGICSAGDLRKAGRVAAKTIVYFEIVTTLAILIGLLLAYALKPGAGMNIDPAALDASAVAAFAGQATHIGNGTDFVMNIIPATFWSAFVKGDILQVLLLAVLVGTALQMLGERGKAVVGLIDDLSQVLFKVMGVVVRLAPIGVMGAIAFTTAKFGIGTVQRLGALIAVYYLSCAVFIVVVLGVVMRLAGLNLWKFTKYFKDEILIAMGSSSSDAVMPVVMAKLRHLGIKDTTVGLVVPTGYSFNLDGFSIWLSLCVVFIAQATNTPLSTSDLVLILGVSLLTSKGAHGVPGSAIVVLAATLSAIPALPVVALTIVLAVDKLLGYFRIAVNLLGNCVGAVAIAAWEKDIDVSRARSVLDGNLEFRFDGEGRVPPDA</sequence>
<feature type="transmembrane region" description="Helical" evidence="9">
    <location>
        <begin position="293"/>
        <end position="326"/>
    </location>
</feature>
<evidence type="ECO:0000256" key="9">
    <source>
        <dbReference type="SAM" id="Phobius"/>
    </source>
</evidence>
<keyword evidence="2" id="KW-0813">Transport</keyword>
<dbReference type="GO" id="GO:0015366">
    <property type="term" value="F:malate:proton symporter activity"/>
    <property type="evidence" value="ECO:0007669"/>
    <property type="project" value="TreeGrafter"/>
</dbReference>
<dbReference type="FunFam" id="1.10.3860.10:FF:000001">
    <property type="entry name" value="C4-dicarboxylate transport protein"/>
    <property type="match status" value="1"/>
</dbReference>
<keyword evidence="4 9" id="KW-0812">Transmembrane</keyword>
<dbReference type="InterPro" id="IPR036458">
    <property type="entry name" value="Na:dicarbo_symporter_sf"/>
</dbReference>
<dbReference type="GO" id="GO:0015138">
    <property type="term" value="F:fumarate transmembrane transporter activity"/>
    <property type="evidence" value="ECO:0007669"/>
    <property type="project" value="TreeGrafter"/>
</dbReference>
<evidence type="ECO:0000256" key="4">
    <source>
        <dbReference type="ARBA" id="ARBA00022692"/>
    </source>
</evidence>
<proteinExistence type="predicted"/>
<dbReference type="GO" id="GO:0005886">
    <property type="term" value="C:plasma membrane"/>
    <property type="evidence" value="ECO:0007669"/>
    <property type="project" value="UniProtKB-SubCell"/>
</dbReference>
<dbReference type="NCBIfam" id="NF002461">
    <property type="entry name" value="PRK01663.1"/>
    <property type="match status" value="1"/>
</dbReference>
<dbReference type="PANTHER" id="PTHR42865:SF1">
    <property type="entry name" value="AEROBIC C4-DICARBOXYLATE TRANSPORT PROTEIN"/>
    <property type="match status" value="1"/>
</dbReference>
<comment type="caution">
    <text evidence="10">The sequence shown here is derived from an EMBL/GenBank/DDBJ whole genome shotgun (WGS) entry which is preliminary data.</text>
</comment>
<keyword evidence="5" id="KW-0769">Symport</keyword>
<comment type="subcellular location">
    <subcellularLocation>
        <location evidence="1">Cell membrane</location>
        <topology evidence="1">Multi-pass membrane protein</topology>
    </subcellularLocation>
</comment>
<dbReference type="NCBIfam" id="NF009587">
    <property type="entry name" value="PRK13027.1"/>
    <property type="match status" value="1"/>
</dbReference>
<feature type="transmembrane region" description="Helical" evidence="9">
    <location>
        <begin position="138"/>
        <end position="155"/>
    </location>
</feature>
<feature type="transmembrane region" description="Helical" evidence="9">
    <location>
        <begin position="176"/>
        <end position="201"/>
    </location>
</feature>
<evidence type="ECO:0000313" key="11">
    <source>
        <dbReference type="Proteomes" id="UP000062912"/>
    </source>
</evidence>
<dbReference type="PANTHER" id="PTHR42865">
    <property type="entry name" value="PROTON/GLUTAMATE-ASPARTATE SYMPORTER"/>
    <property type="match status" value="1"/>
</dbReference>
<evidence type="ECO:0000256" key="5">
    <source>
        <dbReference type="ARBA" id="ARBA00022847"/>
    </source>
</evidence>
<evidence type="ECO:0000313" key="10">
    <source>
        <dbReference type="EMBL" id="KWF30751.1"/>
    </source>
</evidence>
<evidence type="ECO:0000256" key="7">
    <source>
        <dbReference type="ARBA" id="ARBA00023136"/>
    </source>
</evidence>
<keyword evidence="7 9" id="KW-0472">Membrane</keyword>
<dbReference type="InterPro" id="IPR001991">
    <property type="entry name" value="Na-dicarboxylate_symporter"/>
</dbReference>
<dbReference type="EMBL" id="LPJR01000025">
    <property type="protein sequence ID" value="KWF30751.1"/>
    <property type="molecule type" value="Genomic_DNA"/>
</dbReference>
<dbReference type="Gene3D" id="1.10.3860.10">
    <property type="entry name" value="Sodium:dicarboxylate symporter"/>
    <property type="match status" value="1"/>
</dbReference>
<feature type="transmembrane region" description="Helical" evidence="9">
    <location>
        <begin position="66"/>
        <end position="86"/>
    </location>
</feature>
<dbReference type="GO" id="GO:0015141">
    <property type="term" value="F:succinate transmembrane transporter activity"/>
    <property type="evidence" value="ECO:0007669"/>
    <property type="project" value="TreeGrafter"/>
</dbReference>
<feature type="transmembrane region" description="Helical" evidence="9">
    <location>
        <begin position="369"/>
        <end position="389"/>
    </location>
</feature>
<reference evidence="10 11" key="1">
    <citation type="submission" date="2015-11" db="EMBL/GenBank/DDBJ databases">
        <title>Expanding the genomic diversity of Burkholderia species for the development of highly accurate diagnostics.</title>
        <authorList>
            <person name="Sahl J."/>
            <person name="Keim P."/>
            <person name="Wagner D."/>
        </authorList>
    </citation>
    <scope>NUCLEOTIDE SEQUENCE [LARGE SCALE GENOMIC DNA]</scope>
    <source>
        <strain evidence="10 11">MSMB368WGS</strain>
    </source>
</reference>
<feature type="transmembrane region" description="Helical" evidence="9">
    <location>
        <begin position="31"/>
        <end position="54"/>
    </location>
</feature>
<feature type="transmembrane region" description="Helical" evidence="9">
    <location>
        <begin position="338"/>
        <end position="363"/>
    </location>
</feature>
<accession>A0A132EJN0</accession>
<evidence type="ECO:0000256" key="8">
    <source>
        <dbReference type="ARBA" id="ARBA00053346"/>
    </source>
</evidence>
<evidence type="ECO:0000256" key="2">
    <source>
        <dbReference type="ARBA" id="ARBA00022448"/>
    </source>
</evidence>
<evidence type="ECO:0000256" key="3">
    <source>
        <dbReference type="ARBA" id="ARBA00022475"/>
    </source>
</evidence>
<comment type="function">
    <text evidence="8">Responsible for the transport of dicarboxylates such as succinate, fumarate, and malate from the periplasm across the membrane.</text>
</comment>